<dbReference type="SMART" id="SM00388">
    <property type="entry name" value="HisKA"/>
    <property type="match status" value="1"/>
</dbReference>
<evidence type="ECO:0000259" key="12">
    <source>
        <dbReference type="PROSITE" id="PS50885"/>
    </source>
</evidence>
<dbReference type="Gene3D" id="6.10.340.10">
    <property type="match status" value="1"/>
</dbReference>
<evidence type="ECO:0000256" key="9">
    <source>
        <dbReference type="ARBA" id="ARBA00023012"/>
    </source>
</evidence>
<evidence type="ECO:0000313" key="13">
    <source>
        <dbReference type="EMBL" id="BCS96091.1"/>
    </source>
</evidence>
<dbReference type="EC" id="2.7.13.3" evidence="3"/>
<dbReference type="Pfam" id="PF02518">
    <property type="entry name" value="HATPase_c"/>
    <property type="match status" value="1"/>
</dbReference>
<dbReference type="InterPro" id="IPR004358">
    <property type="entry name" value="Sig_transdc_His_kin-like_C"/>
</dbReference>
<dbReference type="PROSITE" id="PS50109">
    <property type="entry name" value="HIS_KIN"/>
    <property type="match status" value="1"/>
</dbReference>
<name>A0ABM7PG06_9BACT</name>
<dbReference type="PRINTS" id="PR00344">
    <property type="entry name" value="BCTRLSENSOR"/>
</dbReference>
<keyword evidence="9" id="KW-0902">Two-component regulatory system</keyword>
<dbReference type="PANTHER" id="PTHR43065">
    <property type="entry name" value="SENSOR HISTIDINE KINASE"/>
    <property type="match status" value="1"/>
</dbReference>
<evidence type="ECO:0000256" key="4">
    <source>
        <dbReference type="ARBA" id="ARBA00022553"/>
    </source>
</evidence>
<keyword evidence="10" id="KW-0472">Membrane</keyword>
<evidence type="ECO:0000256" key="7">
    <source>
        <dbReference type="ARBA" id="ARBA00022777"/>
    </source>
</evidence>
<evidence type="ECO:0000256" key="6">
    <source>
        <dbReference type="ARBA" id="ARBA00022741"/>
    </source>
</evidence>
<feature type="transmembrane region" description="Helical" evidence="10">
    <location>
        <begin position="6"/>
        <end position="29"/>
    </location>
</feature>
<dbReference type="CDD" id="cd00082">
    <property type="entry name" value="HisKA"/>
    <property type="match status" value="1"/>
</dbReference>
<feature type="domain" description="HAMP" evidence="12">
    <location>
        <begin position="212"/>
        <end position="262"/>
    </location>
</feature>
<evidence type="ECO:0000259" key="11">
    <source>
        <dbReference type="PROSITE" id="PS50109"/>
    </source>
</evidence>
<dbReference type="InterPro" id="IPR005467">
    <property type="entry name" value="His_kinase_dom"/>
</dbReference>
<evidence type="ECO:0000256" key="2">
    <source>
        <dbReference type="ARBA" id="ARBA00004370"/>
    </source>
</evidence>
<dbReference type="InterPro" id="IPR003594">
    <property type="entry name" value="HATPase_dom"/>
</dbReference>
<keyword evidence="14" id="KW-1185">Reference proteome</keyword>
<dbReference type="InterPro" id="IPR003661">
    <property type="entry name" value="HisK_dim/P_dom"/>
</dbReference>
<evidence type="ECO:0000256" key="3">
    <source>
        <dbReference type="ARBA" id="ARBA00012438"/>
    </source>
</evidence>
<keyword evidence="4" id="KW-0597">Phosphoprotein</keyword>
<evidence type="ECO:0000313" key="14">
    <source>
        <dbReference type="Proteomes" id="UP001320148"/>
    </source>
</evidence>
<evidence type="ECO:0000256" key="1">
    <source>
        <dbReference type="ARBA" id="ARBA00000085"/>
    </source>
</evidence>
<keyword evidence="8" id="KW-0067">ATP-binding</keyword>
<evidence type="ECO:0000256" key="5">
    <source>
        <dbReference type="ARBA" id="ARBA00022679"/>
    </source>
</evidence>
<keyword evidence="5" id="KW-0808">Transferase</keyword>
<dbReference type="InterPro" id="IPR003660">
    <property type="entry name" value="HAMP_dom"/>
</dbReference>
<reference evidence="13 14" key="1">
    <citation type="submission" date="2021-02" db="EMBL/GenBank/DDBJ databases">
        <title>Complete genome of Desulfoluna sp. strain ASN36.</title>
        <authorList>
            <person name="Takahashi A."/>
            <person name="Kojima H."/>
            <person name="Fukui M."/>
        </authorList>
    </citation>
    <scope>NUCLEOTIDE SEQUENCE [LARGE SCALE GENOMIC DNA]</scope>
    <source>
        <strain evidence="13 14">ASN36</strain>
    </source>
</reference>
<accession>A0ABM7PG06</accession>
<protein>
    <recommendedName>
        <fullName evidence="3">histidine kinase</fullName>
        <ecNumber evidence="3">2.7.13.3</ecNumber>
    </recommendedName>
</protein>
<evidence type="ECO:0000256" key="8">
    <source>
        <dbReference type="ARBA" id="ARBA00022840"/>
    </source>
</evidence>
<dbReference type="Gene3D" id="1.10.287.130">
    <property type="match status" value="1"/>
</dbReference>
<comment type="catalytic activity">
    <reaction evidence="1">
        <text>ATP + protein L-histidine = ADP + protein N-phospho-L-histidine.</text>
        <dbReference type="EC" id="2.7.13.3"/>
    </reaction>
</comment>
<feature type="transmembrane region" description="Helical" evidence="10">
    <location>
        <begin position="192"/>
        <end position="215"/>
    </location>
</feature>
<dbReference type="SMART" id="SM00304">
    <property type="entry name" value="HAMP"/>
    <property type="match status" value="1"/>
</dbReference>
<dbReference type="RefSeq" id="WP_236892452.1">
    <property type="nucleotide sequence ID" value="NZ_AP024488.1"/>
</dbReference>
<organism evidence="13 14">
    <name type="scientific">Desulfoluna limicola</name>
    <dbReference type="NCBI Taxonomy" id="2810562"/>
    <lineage>
        <taxon>Bacteria</taxon>
        <taxon>Pseudomonadati</taxon>
        <taxon>Thermodesulfobacteriota</taxon>
        <taxon>Desulfobacteria</taxon>
        <taxon>Desulfobacterales</taxon>
        <taxon>Desulfolunaceae</taxon>
        <taxon>Desulfoluna</taxon>
    </lineage>
</organism>
<keyword evidence="10" id="KW-0812">Transmembrane</keyword>
<proteinExistence type="predicted"/>
<dbReference type="PROSITE" id="PS50885">
    <property type="entry name" value="HAMP"/>
    <property type="match status" value="1"/>
</dbReference>
<dbReference type="SUPFAM" id="SSF55874">
    <property type="entry name" value="ATPase domain of HSP90 chaperone/DNA topoisomerase II/histidine kinase"/>
    <property type="match status" value="1"/>
</dbReference>
<keyword evidence="7" id="KW-0418">Kinase</keyword>
<dbReference type="InterPro" id="IPR036890">
    <property type="entry name" value="HATPase_C_sf"/>
</dbReference>
<feature type="domain" description="Histidine kinase" evidence="11">
    <location>
        <begin position="282"/>
        <end position="489"/>
    </location>
</feature>
<dbReference type="PANTHER" id="PTHR43065:SF10">
    <property type="entry name" value="PEROXIDE STRESS-ACTIVATED HISTIDINE KINASE MAK3"/>
    <property type="match status" value="1"/>
</dbReference>
<keyword evidence="6" id="KW-0547">Nucleotide-binding</keyword>
<gene>
    <name evidence="13" type="ORF">DSLASN_17230</name>
</gene>
<sequence length="491" mass="53847">MRRIPIRIFIFLFMSLIIAVSSVGTGLVLMREAEYALLQEKQSKLFALARLLDVALEGTFDDILEQEGLAGATRDEKIDALNRRLSFFTDQVAASEPGVGVGYYSMALESIITYGPSDSLGHKVGQAISLGHKGREVMATGMPRVQTARLVRGEIMNCMHPINRGGEVIGYIWSNELVDNINDQVRKMLYPFYVAIAVGIAFSFAGTAFIAQAVASRIGEIKRGIKRIEHDVTHRIAPMGGELGEIAVSVNEFAEGLEARRRIEEQMQRTDRLAALGEIAAGVAHEIRNPMTSIKGFVQLIETGLEEGDSRRNYTNIIVKEVDRLNKMVGELLYYARPCDSLTLAVDINQVLADTLLLVNLNATQHHVEIEMSYGDGLPQVVVDQEQIKQVFLNLLINAIQAVEDGGHIRVESMVVDGGVAVTVEDDGKGIEPGHIDRLFDPFFTTRDNGTGLGLAVVQKIVDLHHGVLEVDSRQGEGTRFRVVLPTGGGE</sequence>
<comment type="subcellular location">
    <subcellularLocation>
        <location evidence="2">Membrane</location>
    </subcellularLocation>
</comment>
<dbReference type="SMART" id="SM00387">
    <property type="entry name" value="HATPase_c"/>
    <property type="match status" value="1"/>
</dbReference>
<dbReference type="Gene3D" id="3.30.565.10">
    <property type="entry name" value="Histidine kinase-like ATPase, C-terminal domain"/>
    <property type="match status" value="1"/>
</dbReference>
<keyword evidence="10" id="KW-1133">Transmembrane helix</keyword>
<dbReference type="InterPro" id="IPR036097">
    <property type="entry name" value="HisK_dim/P_sf"/>
</dbReference>
<dbReference type="Pfam" id="PF00512">
    <property type="entry name" value="HisKA"/>
    <property type="match status" value="1"/>
</dbReference>
<dbReference type="EMBL" id="AP024488">
    <property type="protein sequence ID" value="BCS96091.1"/>
    <property type="molecule type" value="Genomic_DNA"/>
</dbReference>
<dbReference type="SUPFAM" id="SSF47384">
    <property type="entry name" value="Homodimeric domain of signal transducing histidine kinase"/>
    <property type="match status" value="1"/>
</dbReference>
<dbReference type="Proteomes" id="UP001320148">
    <property type="component" value="Chromosome"/>
</dbReference>
<evidence type="ECO:0000256" key="10">
    <source>
        <dbReference type="SAM" id="Phobius"/>
    </source>
</evidence>